<keyword evidence="3" id="KW-1185">Reference proteome</keyword>
<feature type="domain" description="Agenet" evidence="1">
    <location>
        <begin position="292"/>
        <end position="360"/>
    </location>
</feature>
<name>A0AAQ3KNQ8_9LILI</name>
<dbReference type="PANTHER" id="PTHR31917">
    <property type="entry name" value="AGENET DOMAIN-CONTAINING PROTEIN-RELATED"/>
    <property type="match status" value="1"/>
</dbReference>
<dbReference type="Gene3D" id="2.30.30.140">
    <property type="match status" value="2"/>
</dbReference>
<reference evidence="2 3" key="1">
    <citation type="submission" date="2023-10" db="EMBL/GenBank/DDBJ databases">
        <title>Chromosome-scale genome assembly provides insights into flower coloration mechanisms of Canna indica.</title>
        <authorList>
            <person name="Li C."/>
        </authorList>
    </citation>
    <scope>NUCLEOTIDE SEQUENCE [LARGE SCALE GENOMIC DNA]</scope>
    <source>
        <tissue evidence="2">Flower</tissue>
    </source>
</reference>
<dbReference type="InterPro" id="IPR014002">
    <property type="entry name" value="Agenet_dom_plant"/>
</dbReference>
<feature type="domain" description="Agenet" evidence="1">
    <location>
        <begin position="80"/>
        <end position="138"/>
    </location>
</feature>
<gene>
    <name evidence="2" type="ORF">Cni_G19007</name>
</gene>
<dbReference type="CDD" id="cd20406">
    <property type="entry name" value="Tudor_Agenet_AtDUF_rpt2_4"/>
    <property type="match status" value="1"/>
</dbReference>
<organism evidence="2 3">
    <name type="scientific">Canna indica</name>
    <name type="common">Indian-shot</name>
    <dbReference type="NCBI Taxonomy" id="4628"/>
    <lineage>
        <taxon>Eukaryota</taxon>
        <taxon>Viridiplantae</taxon>
        <taxon>Streptophyta</taxon>
        <taxon>Embryophyta</taxon>
        <taxon>Tracheophyta</taxon>
        <taxon>Spermatophyta</taxon>
        <taxon>Magnoliopsida</taxon>
        <taxon>Liliopsida</taxon>
        <taxon>Zingiberales</taxon>
        <taxon>Cannaceae</taxon>
        <taxon>Canna</taxon>
    </lineage>
</organism>
<evidence type="ECO:0000259" key="1">
    <source>
        <dbReference type="SMART" id="SM00743"/>
    </source>
</evidence>
<proteinExistence type="predicted"/>
<protein>
    <recommendedName>
        <fullName evidence="1">Agenet domain-containing protein</fullName>
    </recommendedName>
</protein>
<evidence type="ECO:0000313" key="2">
    <source>
        <dbReference type="EMBL" id="WOL10253.1"/>
    </source>
</evidence>
<dbReference type="PANTHER" id="PTHR31917:SF147">
    <property type="entry name" value="AGENET DOMAIN-CONTAINING PROTEIN"/>
    <property type="match status" value="1"/>
</dbReference>
<dbReference type="EMBL" id="CP136895">
    <property type="protein sequence ID" value="WOL10253.1"/>
    <property type="molecule type" value="Genomic_DNA"/>
</dbReference>
<dbReference type="AlphaFoldDB" id="A0AAQ3KNQ8"/>
<dbReference type="Proteomes" id="UP001327560">
    <property type="component" value="Chromosome 6"/>
</dbReference>
<dbReference type="InterPro" id="IPR008395">
    <property type="entry name" value="Agenet-like_dom"/>
</dbReference>
<feature type="domain" description="Agenet" evidence="1">
    <location>
        <begin position="152"/>
        <end position="219"/>
    </location>
</feature>
<accession>A0AAQ3KNQ8</accession>
<feature type="domain" description="Agenet" evidence="1">
    <location>
        <begin position="363"/>
        <end position="419"/>
    </location>
</feature>
<dbReference type="SMART" id="SM00743">
    <property type="entry name" value="Agenet"/>
    <property type="match status" value="5"/>
</dbReference>
<dbReference type="Pfam" id="PF05641">
    <property type="entry name" value="Agenet"/>
    <property type="match status" value="4"/>
</dbReference>
<sequence length="430" mass="49574">MRPPDGFRTRDEVEVSSDEDGFRGAYFEARVVRSMPRLRCYTVDYDGLVDDSDHSRRHRETVEARHVRPRPPRHLAGVGRGIVLHQPVDALYNDAWWVGVVSATPKGKSTKYSVCFPASREVIQYRVDQLRPHLEWVNGEWVLPESMDIPETPYDVRMLVEVANIKENSVGAWSRAVVVKKIWKTWFLVEYVNLKKDSKMLLREIIDMQHIRPCPLNASIDKFDHSGENEGFNGNGWCTGLLSKVDHKFFCTVKSTHQHKQKEYHSKLLLQYESVDSVNGQVISNLQDMLATDIGQGATVEVSSDEEGFSGAWFTATVLKLIGKEKFLVQYRDLKTDDETELLTETVDHLHIRPAPPEIPPVGKFTYLEEVDALYNDGWWVGVIAKVLKHGRYIVYFRTTNEEMEFGHDELRLHQDFINGKWVRPSLEYL</sequence>
<dbReference type="CDD" id="cd20405">
    <property type="entry name" value="Tudor_Agenet_AtDUF_rpt1_3"/>
    <property type="match status" value="2"/>
</dbReference>
<evidence type="ECO:0000313" key="3">
    <source>
        <dbReference type="Proteomes" id="UP001327560"/>
    </source>
</evidence>
<feature type="domain" description="Agenet" evidence="1">
    <location>
        <begin position="5"/>
        <end position="75"/>
    </location>
</feature>